<feature type="domain" description="PTHB1 C-terminal helix bundle" evidence="6">
    <location>
        <begin position="745"/>
        <end position="821"/>
    </location>
</feature>
<feature type="domain" description="PTHB1 N-terminal" evidence="2">
    <location>
        <begin position="1"/>
        <end position="364"/>
    </location>
</feature>
<dbReference type="InterPro" id="IPR026511">
    <property type="entry name" value="PTHB1"/>
</dbReference>
<sequence length="905" mass="99876">MSLFKARDWWSTSAGQQEEFDQGCLCVANIDNSSTGHDKIIVGSFSGYLRIFSPQPAKPGAGFHPDDLILEVHLQQPVLHVEAGKFISGSELLHLAILHPRKLAVYTVTGASGTVEHGNQYQLRLMYEHNLQRTACNMTCGPFGEVKGRDFICIQSMDGMLSFFEQESFVFGRFLPGFLIPGPLTYNRRTDSFITVSSQRCVESYRYQALAVATDADSRQEWEQQKLSSGKKLVADWSLNIGEQALDVQVAAFSQAPPSIYVLGERNVYCLKENGRQLRFMKKLEYNPSCILPYASVSEGTVHSVVGTHSRSLLVYQDNRLRWAAQLPHVPVAVRIATFQDLRGILVTLSAEGQLQCSYLGTDPSLFQAPRVEARDLNYTQTDAEMRELTKLIREATRTKDILPAKDKDDDLTVTIAVSSSLDSASVASGIDISGESVPSISVKITVQSRRILQSVKVMVSVREPLSVTRDMFTYYTLEAGRPTAATVAVFLKQPHPPAELQGEAVVHYSTPTERNPTGVPRVVKSAFTLPLVLACHPASPAKNAQHKLTIDTNKPPVSLAALFPDFLQQSEEGQVNALGFQLLRGSRVTVLASKTSQRYRVQCDQLDELWLVTSDLVRRLESHFRKLGTADFKCSFMGPLPLQEYFQLLDQHFDVRADAEKYREMLSERAVQFRAVQRRLLTRFKDKTPSPLQNLDSILEGTYQQIMELADMAQDTEARLTVAASRLRAATRLLVLLLSLWQSLSPAEVALLHTALLPELQDNQQLGWEESVDTALSYLLRTCLAKSGKDQALTPGGGTLVAPRDTARLKKHLALLCERLGKGGRLLLSATAASSDAAHQSERAPSACDTIVEDPEVEVAEAEIPAAESPSRFAKRRNNATTRSAAQPAGEETDGPESGTAEDG</sequence>
<dbReference type="RefSeq" id="XP_032806924.1">
    <property type="nucleotide sequence ID" value="XM_032951033.1"/>
</dbReference>
<dbReference type="GO" id="GO:0016020">
    <property type="term" value="C:membrane"/>
    <property type="evidence" value="ECO:0007669"/>
    <property type="project" value="TreeGrafter"/>
</dbReference>
<dbReference type="GO" id="GO:0034464">
    <property type="term" value="C:BBSome"/>
    <property type="evidence" value="ECO:0007669"/>
    <property type="project" value="InterPro"/>
</dbReference>
<dbReference type="GO" id="GO:0060271">
    <property type="term" value="P:cilium assembly"/>
    <property type="evidence" value="ECO:0007669"/>
    <property type="project" value="TreeGrafter"/>
</dbReference>
<evidence type="ECO:0000259" key="2">
    <source>
        <dbReference type="Pfam" id="PF14727"/>
    </source>
</evidence>
<dbReference type="Pfam" id="PF23337">
    <property type="entry name" value="PTHB1_pf"/>
    <property type="match status" value="1"/>
</dbReference>
<accession>A0AAJ7SY46</accession>
<dbReference type="InterPro" id="IPR055363">
    <property type="entry name" value="PTHB1_hp_dom"/>
</dbReference>
<feature type="domain" description="PTHB1 platform" evidence="4">
    <location>
        <begin position="531"/>
        <end position="638"/>
    </location>
</feature>
<dbReference type="PANTHER" id="PTHR20991">
    <property type="entry name" value="PARATHYROID HORMONE-RESPONSIVE B1 GENE"/>
    <property type="match status" value="1"/>
</dbReference>
<evidence type="ECO:0000259" key="3">
    <source>
        <dbReference type="Pfam" id="PF14728"/>
    </source>
</evidence>
<proteinExistence type="predicted"/>
<dbReference type="InterPro" id="IPR055364">
    <property type="entry name" value="PTHB1_CtH_dom"/>
</dbReference>
<evidence type="ECO:0000313" key="8">
    <source>
        <dbReference type="RefSeq" id="XP_032806924.1"/>
    </source>
</evidence>
<feature type="domain" description="PTHB1 GAE" evidence="3">
    <location>
        <begin position="436"/>
        <end position="528"/>
    </location>
</feature>
<dbReference type="InterPro" id="IPR028073">
    <property type="entry name" value="PHTB1_N_dom"/>
</dbReference>
<gene>
    <name evidence="8 9" type="primary">BBS9</name>
</gene>
<dbReference type="PANTHER" id="PTHR20991:SF0">
    <property type="entry name" value="PROTEIN PTHB1"/>
    <property type="match status" value="1"/>
</dbReference>
<dbReference type="Proteomes" id="UP001318040">
    <property type="component" value="Chromosome 10"/>
</dbReference>
<dbReference type="Pfam" id="PF23339">
    <property type="entry name" value="PTHB1_CtH"/>
    <property type="match status" value="1"/>
</dbReference>
<dbReference type="InterPro" id="IPR055362">
    <property type="entry name" value="PTHB1_pf_dom"/>
</dbReference>
<keyword evidence="7" id="KW-1185">Reference proteome</keyword>
<dbReference type="KEGG" id="pmrn:116940813"/>
<feature type="region of interest" description="Disordered" evidence="1">
    <location>
        <begin position="863"/>
        <end position="905"/>
    </location>
</feature>
<dbReference type="RefSeq" id="XP_032806925.1">
    <property type="nucleotide sequence ID" value="XM_032951034.1"/>
</dbReference>
<evidence type="ECO:0000259" key="5">
    <source>
        <dbReference type="Pfam" id="PF23338"/>
    </source>
</evidence>
<dbReference type="Pfam" id="PF14728">
    <property type="entry name" value="PTHB1_GAE"/>
    <property type="match status" value="1"/>
</dbReference>
<protein>
    <submittedName>
        <fullName evidence="8 9">Protein PTHB1 isoform X1</fullName>
    </submittedName>
</protein>
<name>A0AAJ7SY46_PETMA</name>
<feature type="domain" description="PTHB1 hairpin" evidence="5">
    <location>
        <begin position="640"/>
        <end position="743"/>
    </location>
</feature>
<dbReference type="Pfam" id="PF23338">
    <property type="entry name" value="PTHB1_hp"/>
    <property type="match status" value="1"/>
</dbReference>
<dbReference type="InterPro" id="IPR028074">
    <property type="entry name" value="PHTB1_GAE_dom"/>
</dbReference>
<feature type="compositionally biased region" description="Acidic residues" evidence="1">
    <location>
        <begin position="892"/>
        <end position="905"/>
    </location>
</feature>
<evidence type="ECO:0000313" key="7">
    <source>
        <dbReference type="Proteomes" id="UP001318040"/>
    </source>
</evidence>
<evidence type="ECO:0000256" key="1">
    <source>
        <dbReference type="SAM" id="MobiDB-lite"/>
    </source>
</evidence>
<dbReference type="AlphaFoldDB" id="A0AAJ7SY46"/>
<evidence type="ECO:0000313" key="9">
    <source>
        <dbReference type="RefSeq" id="XP_032806925.1"/>
    </source>
</evidence>
<reference evidence="8 9" key="1">
    <citation type="submission" date="2025-04" db="UniProtKB">
        <authorList>
            <consortium name="RefSeq"/>
        </authorList>
    </citation>
    <scope>IDENTIFICATION</scope>
    <source>
        <tissue evidence="8 9">Sperm</tissue>
    </source>
</reference>
<evidence type="ECO:0000259" key="4">
    <source>
        <dbReference type="Pfam" id="PF23337"/>
    </source>
</evidence>
<organism evidence="7 9">
    <name type="scientific">Petromyzon marinus</name>
    <name type="common">Sea lamprey</name>
    <dbReference type="NCBI Taxonomy" id="7757"/>
    <lineage>
        <taxon>Eukaryota</taxon>
        <taxon>Metazoa</taxon>
        <taxon>Chordata</taxon>
        <taxon>Craniata</taxon>
        <taxon>Vertebrata</taxon>
        <taxon>Cyclostomata</taxon>
        <taxon>Hyperoartia</taxon>
        <taxon>Petromyzontiformes</taxon>
        <taxon>Petromyzontidae</taxon>
        <taxon>Petromyzon</taxon>
    </lineage>
</organism>
<dbReference type="CTD" id="27241"/>
<dbReference type="Pfam" id="PF14727">
    <property type="entry name" value="PHTB1_N"/>
    <property type="match status" value="1"/>
</dbReference>
<evidence type="ECO:0000259" key="6">
    <source>
        <dbReference type="Pfam" id="PF23339"/>
    </source>
</evidence>